<reference evidence="2" key="2">
    <citation type="submission" date="2022-01" db="EMBL/GenBank/DDBJ databases">
        <authorList>
            <person name="Yamashiro T."/>
            <person name="Shiraishi A."/>
            <person name="Satake H."/>
            <person name="Nakayama K."/>
        </authorList>
    </citation>
    <scope>NUCLEOTIDE SEQUENCE</scope>
</reference>
<name>A0ABQ5EHX5_9ASTR</name>
<dbReference type="PANTHER" id="PTHR24559">
    <property type="entry name" value="TRANSPOSON TY3-I GAG-POL POLYPROTEIN"/>
    <property type="match status" value="1"/>
</dbReference>
<dbReference type="Gene3D" id="3.10.10.10">
    <property type="entry name" value="HIV Type 1 Reverse Transcriptase, subunit A, domain 1"/>
    <property type="match status" value="1"/>
</dbReference>
<comment type="caution">
    <text evidence="2">The sequence shown here is derived from an EMBL/GenBank/DDBJ whole genome shotgun (WGS) entry which is preliminary data.</text>
</comment>
<feature type="domain" description="Reverse transcriptase" evidence="1">
    <location>
        <begin position="335"/>
        <end position="409"/>
    </location>
</feature>
<keyword evidence="3" id="KW-1185">Reference proteome</keyword>
<dbReference type="EMBL" id="BQNB010016328">
    <property type="protein sequence ID" value="GJT50520.1"/>
    <property type="molecule type" value="Genomic_DNA"/>
</dbReference>
<sequence length="604" mass="70003">MSVRLAERSFQYPVGIVENMLVEVSKFTFPADFVILKMEEDIKHKQLNLGVGTERMIFNIDSTMKHSYSNDDTYFSIDVIDVIDEILEEDFDALLGEGSKILHSIEGTLLEEEIFLEYNEFIAMVEDENSKFESNTKEPPFEKITINKDYKIKTSLKEPPMYLELKPLPDNLECVFLAEPYFLCVIISSQLSTQKKSKLVSVLKKHKEAFAWKTTDIPGICPSFCKHKIQLLDDKKPVVQKQRRLNPNMQQVVKKQIMKLLDTGIIYPIADSPWVSPIHCVPKKGGIIVVTNENDKLVSTRTIMGWRVCINYRKLNEATAKDHFPLQFMDRMLCNAPATFQRCMLAIFHDMIKESVEVFMDDFSVFGNSFDKCLNNLDKMLQRCKDAHLVLNWEKCHFMVKEGIVLGHKVSRARLKVDKDKINVISKLPPPTNIKGVRSFLGDVGFYRHFIKDFLKIARPITKLLEKDTPFEFNDECQKAFNLLKEKLTFGAVLEFNIEIKDRKGTKNVVADHLSRIENDESRDDSEVDDNFPGETLMEINTKDEPWFTDFANYLVADIIPKGMTYQQKKKFFSNLKHYFWEEPYLFKVCSDRIIKRCVSGSET</sequence>
<evidence type="ECO:0000313" key="3">
    <source>
        <dbReference type="Proteomes" id="UP001151760"/>
    </source>
</evidence>
<dbReference type="InterPro" id="IPR053134">
    <property type="entry name" value="RNA-dir_DNA_polymerase"/>
</dbReference>
<dbReference type="InterPro" id="IPR043502">
    <property type="entry name" value="DNA/RNA_pol_sf"/>
</dbReference>
<reference evidence="2" key="1">
    <citation type="journal article" date="2022" name="Int. J. Mol. Sci.">
        <title>Draft Genome of Tanacetum Coccineum: Genomic Comparison of Closely Related Tanacetum-Family Plants.</title>
        <authorList>
            <person name="Yamashiro T."/>
            <person name="Shiraishi A."/>
            <person name="Nakayama K."/>
            <person name="Satake H."/>
        </authorList>
    </citation>
    <scope>NUCLEOTIDE SEQUENCE</scope>
</reference>
<dbReference type="Gene3D" id="3.30.70.270">
    <property type="match status" value="2"/>
</dbReference>
<dbReference type="SUPFAM" id="SSF56672">
    <property type="entry name" value="DNA/RNA polymerases"/>
    <property type="match status" value="1"/>
</dbReference>
<protein>
    <submittedName>
        <fullName evidence="2">Reverse transcriptase domain-containing protein</fullName>
    </submittedName>
</protein>
<organism evidence="2 3">
    <name type="scientific">Tanacetum coccineum</name>
    <dbReference type="NCBI Taxonomy" id="301880"/>
    <lineage>
        <taxon>Eukaryota</taxon>
        <taxon>Viridiplantae</taxon>
        <taxon>Streptophyta</taxon>
        <taxon>Embryophyta</taxon>
        <taxon>Tracheophyta</taxon>
        <taxon>Spermatophyta</taxon>
        <taxon>Magnoliopsida</taxon>
        <taxon>eudicotyledons</taxon>
        <taxon>Gunneridae</taxon>
        <taxon>Pentapetalae</taxon>
        <taxon>asterids</taxon>
        <taxon>campanulids</taxon>
        <taxon>Asterales</taxon>
        <taxon>Asteraceae</taxon>
        <taxon>Asteroideae</taxon>
        <taxon>Anthemideae</taxon>
        <taxon>Anthemidinae</taxon>
        <taxon>Tanacetum</taxon>
    </lineage>
</organism>
<keyword evidence="2" id="KW-0548">Nucleotidyltransferase</keyword>
<dbReference type="GO" id="GO:0003964">
    <property type="term" value="F:RNA-directed DNA polymerase activity"/>
    <property type="evidence" value="ECO:0007669"/>
    <property type="project" value="UniProtKB-KW"/>
</dbReference>
<dbReference type="Proteomes" id="UP001151760">
    <property type="component" value="Unassembled WGS sequence"/>
</dbReference>
<keyword evidence="2" id="KW-0695">RNA-directed DNA polymerase</keyword>
<dbReference type="CDD" id="cd01647">
    <property type="entry name" value="RT_LTR"/>
    <property type="match status" value="1"/>
</dbReference>
<gene>
    <name evidence="2" type="ORF">Tco_0976677</name>
</gene>
<dbReference type="PANTHER" id="PTHR24559:SF432">
    <property type="entry name" value="RNA-DIRECTED DNA POLYMERASE HOMOLOG"/>
    <property type="match status" value="1"/>
</dbReference>
<evidence type="ECO:0000259" key="1">
    <source>
        <dbReference type="Pfam" id="PF00078"/>
    </source>
</evidence>
<dbReference type="InterPro" id="IPR043128">
    <property type="entry name" value="Rev_trsase/Diguanyl_cyclase"/>
</dbReference>
<proteinExistence type="predicted"/>
<accession>A0ABQ5EHX5</accession>
<dbReference type="Pfam" id="PF00078">
    <property type="entry name" value="RVT_1"/>
    <property type="match status" value="1"/>
</dbReference>
<evidence type="ECO:0000313" key="2">
    <source>
        <dbReference type="EMBL" id="GJT50520.1"/>
    </source>
</evidence>
<dbReference type="InterPro" id="IPR000477">
    <property type="entry name" value="RT_dom"/>
</dbReference>
<keyword evidence="2" id="KW-0808">Transferase</keyword>